<proteinExistence type="inferred from homology"/>
<dbReference type="GO" id="GO:0006225">
    <property type="term" value="P:UDP biosynthetic process"/>
    <property type="evidence" value="ECO:0007669"/>
    <property type="project" value="TreeGrafter"/>
</dbReference>
<keyword evidence="9 11" id="KW-0665">Pyrimidine biosynthesis</keyword>
<feature type="binding site" evidence="11">
    <location>
        <position position="71"/>
    </location>
    <ligand>
        <name>UMP</name>
        <dbReference type="ChEBI" id="CHEBI:57865"/>
    </ligand>
</feature>
<comment type="pathway">
    <text evidence="2 11">Pyrimidine metabolism; CTP biosynthesis via de novo pathway; UDP from UMP (UMPK route): step 1/1.</text>
</comment>
<evidence type="ECO:0000256" key="6">
    <source>
        <dbReference type="ARBA" id="ARBA00022741"/>
    </source>
</evidence>
<evidence type="ECO:0000256" key="5">
    <source>
        <dbReference type="ARBA" id="ARBA00022679"/>
    </source>
</evidence>
<keyword evidence="7 11" id="KW-0418">Kinase</keyword>
<sequence length="258" mass="28379">MKYKRILLKLSGEALMGEQQYGIDSNRLIQYAEEIKEVAALGVEVAVVIGGGNIFRGVQAEQVGLDRVQGDYMGMLATVINSMALQSALEKLGVYTRLLSGINIQQVCEPYIRRRAVRHLEKGRVVIFGAGTGNPYFTTDSAASLRAIEIEADVVLKGTRVDGIYSADPEKDPNAVFYSQISFKDVFEQGLNVMDMTAFTLCKENDLPIIVFDMNTQGNLKRLVQGERVGTLVSMDDLGETLKETVDQMQSGPKGDKK</sequence>
<dbReference type="STRING" id="709015.GCA_000472485_03888"/>
<reference evidence="14" key="1">
    <citation type="submission" date="2017-05" db="EMBL/GenBank/DDBJ databases">
        <authorList>
            <person name="Ray J."/>
            <person name="Price M."/>
            <person name="Deutschbauer A."/>
        </authorList>
    </citation>
    <scope>NUCLEOTIDE SEQUENCE [LARGE SCALE GENOMIC DNA]</scope>
    <source>
        <strain evidence="14">DSM 19842</strain>
    </source>
</reference>
<name>A0A1X9YXA8_9BACT</name>
<evidence type="ECO:0000256" key="4">
    <source>
        <dbReference type="ARBA" id="ARBA00022490"/>
    </source>
</evidence>
<dbReference type="PANTHER" id="PTHR42833:SF4">
    <property type="entry name" value="URIDYLATE KINASE PUMPKIN, CHLOROPLASTIC"/>
    <property type="match status" value="1"/>
</dbReference>
<comment type="similarity">
    <text evidence="3 11">Belongs to the UMP kinase family.</text>
</comment>
<keyword evidence="5 11" id="KW-0808">Transferase</keyword>
<dbReference type="OrthoDB" id="9807458at2"/>
<keyword evidence="14" id="KW-1185">Reference proteome</keyword>
<feature type="binding site" evidence="11">
    <location>
        <position position="168"/>
    </location>
    <ligand>
        <name>ATP</name>
        <dbReference type="ChEBI" id="CHEBI:30616"/>
    </ligand>
</feature>
<comment type="caution">
    <text evidence="11">Lacks conserved residue(s) required for the propagation of feature annotation.</text>
</comment>
<dbReference type="RefSeq" id="WP_025609036.1">
    <property type="nucleotide sequence ID" value="NZ_CP021235.1"/>
</dbReference>
<comment type="subcellular location">
    <subcellularLocation>
        <location evidence="1 11">Cytoplasm</location>
    </subcellularLocation>
</comment>
<dbReference type="Proteomes" id="UP000266292">
    <property type="component" value="Chromosome"/>
</dbReference>
<evidence type="ECO:0000313" key="13">
    <source>
        <dbReference type="EMBL" id="ARS37384.1"/>
    </source>
</evidence>
<feature type="binding site" evidence="11">
    <location>
        <position position="165"/>
    </location>
    <ligand>
        <name>ATP</name>
        <dbReference type="ChEBI" id="CHEBI:30616"/>
    </ligand>
</feature>
<dbReference type="EMBL" id="CP021235">
    <property type="protein sequence ID" value="ARS37384.1"/>
    <property type="molecule type" value="Genomic_DNA"/>
</dbReference>
<dbReference type="FunFam" id="3.40.1160.10:FF:000001">
    <property type="entry name" value="Uridylate kinase"/>
    <property type="match status" value="1"/>
</dbReference>
<dbReference type="InterPro" id="IPR036393">
    <property type="entry name" value="AceGlu_kinase-like_sf"/>
</dbReference>
<evidence type="ECO:0000256" key="3">
    <source>
        <dbReference type="ARBA" id="ARBA00007614"/>
    </source>
</evidence>
<keyword evidence="4 11" id="KW-0963">Cytoplasm</keyword>
<accession>A0A1X9YXA8</accession>
<evidence type="ECO:0000256" key="11">
    <source>
        <dbReference type="HAMAP-Rule" id="MF_01220"/>
    </source>
</evidence>
<comment type="subunit">
    <text evidence="11">Homohexamer.</text>
</comment>
<dbReference type="NCBIfam" id="TIGR02075">
    <property type="entry name" value="pyrH_bact"/>
    <property type="match status" value="1"/>
</dbReference>
<dbReference type="Gene3D" id="3.40.1160.10">
    <property type="entry name" value="Acetylglutamate kinase-like"/>
    <property type="match status" value="1"/>
</dbReference>
<dbReference type="GO" id="GO:0005737">
    <property type="term" value="C:cytoplasm"/>
    <property type="evidence" value="ECO:0007669"/>
    <property type="project" value="UniProtKB-SubCell"/>
</dbReference>
<keyword evidence="8 11" id="KW-0067">ATP-binding</keyword>
<dbReference type="GO" id="GO:0044210">
    <property type="term" value="P:'de novo' CTP biosynthetic process"/>
    <property type="evidence" value="ECO:0007669"/>
    <property type="project" value="UniProtKB-UniRule"/>
</dbReference>
<dbReference type="PIRSF" id="PIRSF005650">
    <property type="entry name" value="Uridylate_kin"/>
    <property type="match status" value="1"/>
</dbReference>
<dbReference type="UniPathway" id="UPA00159">
    <property type="reaction ID" value="UER00275"/>
</dbReference>
<dbReference type="AlphaFoldDB" id="A0A1X9YXA8"/>
<evidence type="ECO:0000256" key="10">
    <source>
        <dbReference type="ARBA" id="ARBA00047767"/>
    </source>
</evidence>
<dbReference type="EC" id="2.7.4.22" evidence="11"/>
<dbReference type="SUPFAM" id="SSF53633">
    <property type="entry name" value="Carbamate kinase-like"/>
    <property type="match status" value="1"/>
</dbReference>
<dbReference type="PANTHER" id="PTHR42833">
    <property type="entry name" value="URIDYLATE KINASE"/>
    <property type="match status" value="1"/>
</dbReference>
<protein>
    <recommendedName>
        <fullName evidence="11">Uridylate kinase</fullName>
        <shortName evidence="11">UK</shortName>
        <ecNumber evidence="11">2.7.4.22</ecNumber>
    </recommendedName>
    <alternativeName>
        <fullName evidence="11">Uridine monophosphate kinase</fullName>
        <shortName evidence="11">UMP kinase</shortName>
        <shortName evidence="11">UMPK</shortName>
    </alternativeName>
</protein>
<evidence type="ECO:0000256" key="9">
    <source>
        <dbReference type="ARBA" id="ARBA00022975"/>
    </source>
</evidence>
<dbReference type="InterPro" id="IPR001048">
    <property type="entry name" value="Asp/Glu/Uridylate_kinase"/>
</dbReference>
<dbReference type="HAMAP" id="MF_01220_B">
    <property type="entry name" value="PyrH_B"/>
    <property type="match status" value="1"/>
</dbReference>
<dbReference type="Pfam" id="PF00696">
    <property type="entry name" value="AA_kinase"/>
    <property type="match status" value="1"/>
</dbReference>
<dbReference type="KEGG" id="pact:CA264_19240"/>
<dbReference type="GO" id="GO:0033862">
    <property type="term" value="F:UMP kinase activity"/>
    <property type="evidence" value="ECO:0007669"/>
    <property type="project" value="UniProtKB-EC"/>
</dbReference>
<feature type="binding site" evidence="11">
    <location>
        <position position="52"/>
    </location>
    <ligand>
        <name>ATP</name>
        <dbReference type="ChEBI" id="CHEBI:30616"/>
    </ligand>
</feature>
<dbReference type="InterPro" id="IPR015963">
    <property type="entry name" value="Uridylate_kinase_bac"/>
</dbReference>
<comment type="activity regulation">
    <text evidence="11">Inhibited by UTP.</text>
</comment>
<evidence type="ECO:0000256" key="2">
    <source>
        <dbReference type="ARBA" id="ARBA00004791"/>
    </source>
</evidence>
<comment type="catalytic activity">
    <reaction evidence="10 11">
        <text>UMP + ATP = UDP + ADP</text>
        <dbReference type="Rhea" id="RHEA:24400"/>
        <dbReference type="ChEBI" id="CHEBI:30616"/>
        <dbReference type="ChEBI" id="CHEBI:57865"/>
        <dbReference type="ChEBI" id="CHEBI:58223"/>
        <dbReference type="ChEBI" id="CHEBI:456216"/>
        <dbReference type="EC" id="2.7.4.22"/>
    </reaction>
</comment>
<dbReference type="CDD" id="cd04254">
    <property type="entry name" value="AAK_UMPK-PyrH-Ec"/>
    <property type="match status" value="1"/>
</dbReference>
<feature type="binding site" evidence="11">
    <location>
        <begin position="9"/>
        <end position="12"/>
    </location>
    <ligand>
        <name>ATP</name>
        <dbReference type="ChEBI" id="CHEBI:30616"/>
    </ligand>
</feature>
<keyword evidence="6 11" id="KW-0547">Nucleotide-binding</keyword>
<evidence type="ECO:0000256" key="8">
    <source>
        <dbReference type="ARBA" id="ARBA00022840"/>
    </source>
</evidence>
<feature type="domain" description="Aspartate/glutamate/uridylate kinase" evidence="12">
    <location>
        <begin position="4"/>
        <end position="213"/>
    </location>
</feature>
<comment type="function">
    <text evidence="11">Catalyzes the reversible phosphorylation of UMP to UDP.</text>
</comment>
<evidence type="ECO:0000259" key="12">
    <source>
        <dbReference type="Pfam" id="PF00696"/>
    </source>
</evidence>
<feature type="binding site" evidence="11">
    <location>
        <begin position="132"/>
        <end position="139"/>
    </location>
    <ligand>
        <name>UMP</name>
        <dbReference type="ChEBI" id="CHEBI:57865"/>
    </ligand>
</feature>
<feature type="binding site" evidence="11">
    <location>
        <position position="51"/>
    </location>
    <ligand>
        <name>UMP</name>
        <dbReference type="ChEBI" id="CHEBI:57865"/>
    </ligand>
</feature>
<dbReference type="GO" id="GO:0005524">
    <property type="term" value="F:ATP binding"/>
    <property type="evidence" value="ECO:0007669"/>
    <property type="project" value="UniProtKB-KW"/>
</dbReference>
<evidence type="ECO:0000256" key="1">
    <source>
        <dbReference type="ARBA" id="ARBA00004496"/>
    </source>
</evidence>
<gene>
    <name evidence="11" type="primary">pyrH</name>
    <name evidence="13" type="ORF">CA264_19240</name>
</gene>
<feature type="binding site" evidence="11">
    <location>
        <position position="56"/>
    </location>
    <ligand>
        <name>ATP</name>
        <dbReference type="ChEBI" id="CHEBI:30616"/>
    </ligand>
</feature>
<evidence type="ECO:0000313" key="14">
    <source>
        <dbReference type="Proteomes" id="UP000266292"/>
    </source>
</evidence>
<dbReference type="InterPro" id="IPR011817">
    <property type="entry name" value="Uridylate_kinase"/>
</dbReference>
<evidence type="ECO:0000256" key="7">
    <source>
        <dbReference type="ARBA" id="ARBA00022777"/>
    </source>
</evidence>
<feature type="binding site" evidence="11">
    <location>
        <position position="159"/>
    </location>
    <ligand>
        <name>ATP</name>
        <dbReference type="ChEBI" id="CHEBI:30616"/>
    </ligand>
</feature>
<organism evidence="13 14">
    <name type="scientific">Pontibacter actiniarum</name>
    <dbReference type="NCBI Taxonomy" id="323450"/>
    <lineage>
        <taxon>Bacteria</taxon>
        <taxon>Pseudomonadati</taxon>
        <taxon>Bacteroidota</taxon>
        <taxon>Cytophagia</taxon>
        <taxon>Cytophagales</taxon>
        <taxon>Hymenobacteraceae</taxon>
        <taxon>Pontibacter</taxon>
    </lineage>
</organism>